<reference evidence="14" key="3">
    <citation type="submission" date="2025-09" db="UniProtKB">
        <authorList>
            <consortium name="Ensembl"/>
        </authorList>
    </citation>
    <scope>IDENTIFICATION</scope>
</reference>
<feature type="compositionally biased region" description="Polar residues" evidence="10">
    <location>
        <begin position="1418"/>
        <end position="1433"/>
    </location>
</feature>
<feature type="region of interest" description="Disordered" evidence="10">
    <location>
        <begin position="1509"/>
        <end position="1529"/>
    </location>
</feature>
<feature type="region of interest" description="Disordered" evidence="10">
    <location>
        <begin position="1074"/>
        <end position="1146"/>
    </location>
</feature>
<keyword evidence="11" id="KW-1133">Transmembrane helix</keyword>
<dbReference type="Gene3D" id="2.10.25.10">
    <property type="entry name" value="Laminin"/>
    <property type="match status" value="2"/>
</dbReference>
<feature type="compositionally biased region" description="Basic and acidic residues" evidence="10">
    <location>
        <begin position="295"/>
        <end position="325"/>
    </location>
</feature>
<reference evidence="14 15" key="1">
    <citation type="submission" date="2009-12" db="EMBL/GenBank/DDBJ databases">
        <title>The Genome Sequence of Anolis carolinensis (Green Anole Lizard).</title>
        <authorList>
            <consortium name="The Genome Sequencing Platform"/>
            <person name="Di Palma F."/>
            <person name="Alfoldi J."/>
            <person name="Heiman D."/>
            <person name="Young S."/>
            <person name="Grabherr M."/>
            <person name="Johnson J."/>
            <person name="Lander E.S."/>
            <person name="Lindblad-Toh K."/>
        </authorList>
    </citation>
    <scope>NUCLEOTIDE SEQUENCE [LARGE SCALE GENOMIC DNA]</scope>
    <source>
        <strain evidence="14 15">JBL SC #1</strain>
    </source>
</reference>
<evidence type="ECO:0000256" key="7">
    <source>
        <dbReference type="ARBA" id="ARBA00023157"/>
    </source>
</evidence>
<feature type="region of interest" description="Disordered" evidence="10">
    <location>
        <begin position="167"/>
        <end position="224"/>
    </location>
</feature>
<feature type="compositionally biased region" description="Polar residues" evidence="10">
    <location>
        <begin position="192"/>
        <end position="208"/>
    </location>
</feature>
<feature type="compositionally biased region" description="Low complexity" evidence="10">
    <location>
        <begin position="1110"/>
        <end position="1129"/>
    </location>
</feature>
<dbReference type="Pfam" id="PF07645">
    <property type="entry name" value="EGF_CA"/>
    <property type="match status" value="1"/>
</dbReference>
<name>G1KJS3_ANOCA</name>
<dbReference type="PANTHER" id="PTHR24037">
    <property type="entry name" value="HEART DEVELOPMENT PROTEIN WITH EGF-LIKE DOMAINS 1"/>
    <property type="match status" value="1"/>
</dbReference>
<evidence type="ECO:0000256" key="9">
    <source>
        <dbReference type="PROSITE-ProRule" id="PRU00076"/>
    </source>
</evidence>
<dbReference type="Ensembl" id="ENSACAT00000010160.4">
    <property type="protein sequence ID" value="ENSACAP00000009955.3"/>
    <property type="gene ID" value="ENSACAG00000010139.4"/>
</dbReference>
<feature type="domain" description="EGF-like" evidence="13">
    <location>
        <begin position="1580"/>
        <end position="1618"/>
    </location>
</feature>
<feature type="compositionally biased region" description="Low complexity" evidence="10">
    <location>
        <begin position="1256"/>
        <end position="1271"/>
    </location>
</feature>
<feature type="region of interest" description="Disordered" evidence="10">
    <location>
        <begin position="1328"/>
        <end position="1433"/>
    </location>
</feature>
<dbReference type="GO" id="GO:0005886">
    <property type="term" value="C:plasma membrane"/>
    <property type="evidence" value="ECO:0007669"/>
    <property type="project" value="UniProtKB-SubCell"/>
</dbReference>
<feature type="region of interest" description="Disordered" evidence="10">
    <location>
        <begin position="436"/>
        <end position="545"/>
    </location>
</feature>
<dbReference type="eggNOG" id="ENOG502QPW9">
    <property type="taxonomic scope" value="Eukaryota"/>
</dbReference>
<dbReference type="STRING" id="28377.ENSACAP00000009955"/>
<organism evidence="14 15">
    <name type="scientific">Anolis carolinensis</name>
    <name type="common">Green anole</name>
    <name type="synonym">American chameleon</name>
    <dbReference type="NCBI Taxonomy" id="28377"/>
    <lineage>
        <taxon>Eukaryota</taxon>
        <taxon>Metazoa</taxon>
        <taxon>Chordata</taxon>
        <taxon>Craniata</taxon>
        <taxon>Vertebrata</taxon>
        <taxon>Euteleostomi</taxon>
        <taxon>Lepidosauria</taxon>
        <taxon>Squamata</taxon>
        <taxon>Bifurcata</taxon>
        <taxon>Unidentata</taxon>
        <taxon>Episquamata</taxon>
        <taxon>Toxicofera</taxon>
        <taxon>Iguania</taxon>
        <taxon>Dactyloidae</taxon>
        <taxon>Anolis</taxon>
    </lineage>
</organism>
<feature type="compositionally biased region" description="Polar residues" evidence="10">
    <location>
        <begin position="839"/>
        <end position="849"/>
    </location>
</feature>
<evidence type="ECO:0000256" key="4">
    <source>
        <dbReference type="ARBA" id="ARBA00022729"/>
    </source>
</evidence>
<feature type="chain" id="PRO_5033013127" evidence="12">
    <location>
        <begin position="26"/>
        <end position="1973"/>
    </location>
</feature>
<dbReference type="PANTHER" id="PTHR24037:SF3">
    <property type="entry name" value="PROTEIN HEG HOMOLOG 1"/>
    <property type="match status" value="1"/>
</dbReference>
<dbReference type="InterPro" id="IPR000152">
    <property type="entry name" value="EGF-type_Asp/Asn_hydroxyl_site"/>
</dbReference>
<dbReference type="PROSITE" id="PS00022">
    <property type="entry name" value="EGF_1"/>
    <property type="match status" value="1"/>
</dbReference>
<feature type="compositionally biased region" description="Polar residues" evidence="10">
    <location>
        <begin position="525"/>
        <end position="545"/>
    </location>
</feature>
<dbReference type="PROSITE" id="PS01186">
    <property type="entry name" value="EGF_2"/>
    <property type="match status" value="2"/>
</dbReference>
<feature type="region of interest" description="Disordered" evidence="10">
    <location>
        <begin position="1015"/>
        <end position="1041"/>
    </location>
</feature>
<dbReference type="Proteomes" id="UP000001646">
    <property type="component" value="Chromosome 1"/>
</dbReference>
<keyword evidence="6 11" id="KW-0472">Membrane</keyword>
<feature type="signal peptide" evidence="12">
    <location>
        <begin position="1"/>
        <end position="25"/>
    </location>
</feature>
<evidence type="ECO:0000256" key="3">
    <source>
        <dbReference type="ARBA" id="ARBA00022536"/>
    </source>
</evidence>
<dbReference type="InterPro" id="IPR001881">
    <property type="entry name" value="EGF-like_Ca-bd_dom"/>
</dbReference>
<feature type="compositionally biased region" description="Low complexity" evidence="10">
    <location>
        <begin position="582"/>
        <end position="592"/>
    </location>
</feature>
<feature type="domain" description="EGF-like" evidence="13">
    <location>
        <begin position="1620"/>
        <end position="1658"/>
    </location>
</feature>
<keyword evidence="3 9" id="KW-0245">EGF-like domain</keyword>
<dbReference type="GO" id="GO:0005509">
    <property type="term" value="F:calcium ion binding"/>
    <property type="evidence" value="ECO:0007669"/>
    <property type="project" value="InterPro"/>
</dbReference>
<evidence type="ECO:0000313" key="14">
    <source>
        <dbReference type="Ensembl" id="ENSACAP00000009955.3"/>
    </source>
</evidence>
<dbReference type="HOGENOM" id="CLU_010549_0_0_1"/>
<feature type="compositionally biased region" description="Basic and acidic residues" evidence="10">
    <location>
        <begin position="503"/>
        <end position="519"/>
    </location>
</feature>
<feature type="compositionally biased region" description="Basic and acidic residues" evidence="10">
    <location>
        <begin position="180"/>
        <end position="191"/>
    </location>
</feature>
<sequence>MPATGAGLLHHSLLLFLLLPAPLSAGSLPSSAPGDPGLLPTGEEDETPATEGRRTGHPAMMERQKIVEIPDTETRASSSHTHNADTFLTLGSAKGRTLRTIGNSAPASIAVTGSSTSHTEMIRSGHLTHHSSPVMRIRRTEEASQSTVDTAKFETVTLNITSPETPIVSFSEVNHPATDSSRHHTDRHWDADSSTSGLQNKSRNGSSTMDRDAERPSLFLPESVTAVDPVSQTEITDFPVQTQFPSHATHSRERNTTRDVMQLAETSEGTALNHPHIPLNTSDSDDGPLKSSSVTERDVSISDNDSRDGSVLSERDGERTLRTPRDVSSSQNATEIATTINNLVQASKMELSTGETDFTEVLVANSQAPLETTAPEDHVPIRSISYTAGSLSSSHMDNLSAPSLSERSRETMLRTLIDISSSHNTTEISIATRNEISSSSDLPNSSYALTPVQSRGTDLSFGDTDFTEEAATFSQDTSETTADEDNGQQNSSLNINGSVYTSHTERKSVPGLFDRDGKRTLKTPGDTSSSHSATQISTKLSNEISTSSGLPNFSSILNPVQTSQMDLSPGGTDFTEAILKETQTSSETTAEEYGSSNTERGISSSHTESASLSDLFEKGGQRTLRTLRDVSSSHHATQMFTTASDKISSSSSLPDSSYALTLVQTRQIDLSPRDKDFTEKAVTLYQDVSETTATEDTSLLNSSSNRDRDVLISHMDNTSALGLSGSGEERTLQTVTDISSSHKLSQMSTTSGREISRSSGHTDFSTVLTWVETKGMDLSPENLNFTEATVPHSPSPSEVTDARDHQHPSEKVATLTASVSSAARLARSGDGTEEMLTKWTKSTDSTDLSASHLEGASSPVLTQASSATVQNGKESSLFTGRDFTESLRESLFTHSSNTSSYLFSTTDLSSTRNNIQTDQGSTAEKRLPSASTASGYLSPTSTHSGERTVRSLPDNSTSPDDVDMSTDDTETFNSSHPSLTLASVAKTEKYNVSLSEEETSAASTENSLEHSSLIPIYSSPSQDSSTIGSVQHSVSDSGISHSYTESTYTSAEEETMQTSINTTFSEVTESISYTEKPNCSELNPSSPDIGSIRTDLSADFGTSGPSTETSQSIHSSRIPTSSSFQSESSDTGTGYGPISSTDTGKRISVSHTDSTYISTTFTRGGERTLLSISHNSTSSADSLNHSTFYTETSSSSESVQSSFPVNQSRGSSMSSGDVDFPEPSTEPLAAHAPHTPGYPSTVSEPHTNQLYSTPDPSFASSMSFTTSSPTSLKEDSLPPTQPPILLVSSEPSHPSPSSTFPLPFSATPETPLITFSHRLSSTALTPLPSQLPSVSSSPSLPQSSEGLETSVPMVTSEETTEIDSHTSGSYLTEYHNQTGTDPSKDSKVLQSTELSPLLTETTEYSSPVTVSLEETEGSKGQNTSISGTSVGKSLPILTTSPTYLPESTTGYKAEKATAPSLPRATTQKVEITTGKKLIKYTTLRLPTSASSTDALTTADPHKVLPFSTTKVSHTSEMSTKGTEQGSVTTTKEHTIATTQLPILTSSKTTAETFALSSVSTKATTVAWSRSPKTFPTSHGKANVCTVGTCLNNGMCALDSLTGKFQCRCLPGWQGEDCSIDVDECLSNLCPASATCVNTQGSFKCTCFLGYQMEKEKCNLVRTFVGQSPLTFNTTGGKYSDLHQIEEDIINMLNASLSTLPGYYTSSVKASRQAGTIRVSVLSTFSLLSNVTLYDIVTVMRSHIRACKTPTETCQFLSNLTLLHRAGGLCKHKDPECDKETSVCVDLDGIAACRCRPGYFKYNKLDHSCRACEDGYKLENDTCVSCPFGLGGFNCANPYQLITIVIAAAGGGLLLVMGIALIITCCQKNKNDISKLIFKSGDFQMSPYAEYPKNPRVQEWGRETIEMQENGSTKNLLQMTDVYYMPTNLRNPELERNGVYPPYTGLPGSRHSCIYPGQYNPSFICDDSRRRDYF</sequence>
<keyword evidence="15" id="KW-1185">Reference proteome</keyword>
<keyword evidence="5" id="KW-0677">Repeat</keyword>
<feature type="compositionally biased region" description="Polar residues" evidence="10">
    <location>
        <begin position="1238"/>
        <end position="1255"/>
    </location>
</feature>
<dbReference type="FunFam" id="2.10.25.10:FF:000038">
    <property type="entry name" value="Fibrillin 2"/>
    <property type="match status" value="1"/>
</dbReference>
<feature type="region of interest" description="Disordered" evidence="10">
    <location>
        <begin position="825"/>
        <end position="851"/>
    </location>
</feature>
<feature type="disulfide bond" evidence="9">
    <location>
        <begin position="1589"/>
        <end position="1606"/>
    </location>
</feature>
<protein>
    <submittedName>
        <fullName evidence="14">Heart development protein with EGF like domains 1</fullName>
    </submittedName>
</protein>
<dbReference type="SUPFAM" id="SSF57196">
    <property type="entry name" value="EGF/Laminin"/>
    <property type="match status" value="2"/>
</dbReference>
<evidence type="ECO:0000256" key="5">
    <source>
        <dbReference type="ARBA" id="ARBA00022737"/>
    </source>
</evidence>
<feature type="compositionally biased region" description="Polar residues" evidence="10">
    <location>
        <begin position="971"/>
        <end position="980"/>
    </location>
</feature>
<feature type="compositionally biased region" description="Basic and acidic residues" evidence="10">
    <location>
        <begin position="800"/>
        <end position="809"/>
    </location>
</feature>
<evidence type="ECO:0000256" key="2">
    <source>
        <dbReference type="ARBA" id="ARBA00022475"/>
    </source>
</evidence>
<evidence type="ECO:0000259" key="13">
    <source>
        <dbReference type="PROSITE" id="PS50026"/>
    </source>
</evidence>
<feature type="compositionally biased region" description="Low complexity" evidence="10">
    <location>
        <begin position="28"/>
        <end position="39"/>
    </location>
</feature>
<feature type="transmembrane region" description="Helical" evidence="11">
    <location>
        <begin position="1840"/>
        <end position="1865"/>
    </location>
</feature>
<feature type="region of interest" description="Disordered" evidence="10">
    <location>
        <begin position="582"/>
        <end position="610"/>
    </location>
</feature>
<evidence type="ECO:0000313" key="15">
    <source>
        <dbReference type="Proteomes" id="UP000001646"/>
    </source>
</evidence>
<feature type="compositionally biased region" description="Polar residues" evidence="10">
    <location>
        <begin position="908"/>
        <end position="922"/>
    </location>
</feature>
<feature type="region of interest" description="Disordered" evidence="10">
    <location>
        <begin position="1191"/>
        <end position="1305"/>
    </location>
</feature>
<feature type="region of interest" description="Disordered" evidence="10">
    <location>
        <begin position="908"/>
        <end position="980"/>
    </location>
</feature>
<dbReference type="PROSITE" id="PS00010">
    <property type="entry name" value="ASX_HYDROXYL"/>
    <property type="match status" value="1"/>
</dbReference>
<feature type="region of interest" description="Disordered" evidence="10">
    <location>
        <begin position="789"/>
        <end position="809"/>
    </location>
</feature>
<dbReference type="SMART" id="SM00179">
    <property type="entry name" value="EGF_CA"/>
    <property type="match status" value="2"/>
</dbReference>
<keyword evidence="11" id="KW-0812">Transmembrane</keyword>
<feature type="compositionally biased region" description="Low complexity" evidence="10">
    <location>
        <begin position="1328"/>
        <end position="1344"/>
    </location>
</feature>
<reference evidence="14" key="2">
    <citation type="submission" date="2025-08" db="UniProtKB">
        <authorList>
            <consortium name="Ensembl"/>
        </authorList>
    </citation>
    <scope>IDENTIFICATION</scope>
</reference>
<evidence type="ECO:0000256" key="1">
    <source>
        <dbReference type="ARBA" id="ARBA00004236"/>
    </source>
</evidence>
<comment type="caution">
    <text evidence="9">Lacks conserved residue(s) required for the propagation of feature annotation.</text>
</comment>
<dbReference type="GO" id="GO:0007507">
    <property type="term" value="P:heart development"/>
    <property type="evidence" value="ECO:0000318"/>
    <property type="project" value="GO_Central"/>
</dbReference>
<feature type="compositionally biased region" description="Low complexity" evidence="10">
    <location>
        <begin position="1288"/>
        <end position="1305"/>
    </location>
</feature>
<dbReference type="Bgee" id="ENSACAG00000010139">
    <property type="expression patterns" value="Expressed in lung and 13 other cell types or tissues"/>
</dbReference>
<gene>
    <name evidence="14" type="primary">heg1</name>
    <name evidence="14" type="synonym">HEG1</name>
</gene>
<evidence type="ECO:0000256" key="8">
    <source>
        <dbReference type="ARBA" id="ARBA00023180"/>
    </source>
</evidence>
<dbReference type="InterPro" id="IPR000742">
    <property type="entry name" value="EGF"/>
</dbReference>
<feature type="compositionally biased region" description="Polar residues" evidence="10">
    <location>
        <begin position="436"/>
        <end position="457"/>
    </location>
</feature>
<dbReference type="FunFam" id="2.10.25.10:FF:000610">
    <property type="entry name" value="protein HEG homolog 1 isoform X1"/>
    <property type="match status" value="1"/>
</dbReference>
<dbReference type="PROSITE" id="PS01187">
    <property type="entry name" value="EGF_CA"/>
    <property type="match status" value="1"/>
</dbReference>
<feature type="compositionally biased region" description="Low complexity" evidence="10">
    <location>
        <begin position="1191"/>
        <end position="1203"/>
    </location>
</feature>
<feature type="region of interest" description="Disordered" evidence="10">
    <location>
        <begin position="738"/>
        <end position="759"/>
    </location>
</feature>
<proteinExistence type="predicted"/>
<feature type="region of interest" description="Disordered" evidence="10">
    <location>
        <begin position="28"/>
        <end position="63"/>
    </location>
</feature>
<evidence type="ECO:0000256" key="11">
    <source>
        <dbReference type="SAM" id="Phobius"/>
    </source>
</evidence>
<dbReference type="SMART" id="SM00181">
    <property type="entry name" value="EGF"/>
    <property type="match status" value="3"/>
</dbReference>
<feature type="compositionally biased region" description="Polar residues" evidence="10">
    <location>
        <begin position="594"/>
        <end position="610"/>
    </location>
</feature>
<evidence type="ECO:0000256" key="12">
    <source>
        <dbReference type="SAM" id="SignalP"/>
    </source>
</evidence>
<keyword evidence="7 9" id="KW-1015">Disulfide bond</keyword>
<feature type="compositionally biased region" description="Polar residues" evidence="10">
    <location>
        <begin position="487"/>
        <end position="502"/>
    </location>
</feature>
<feature type="compositionally biased region" description="Polar residues" evidence="10">
    <location>
        <begin position="236"/>
        <end position="248"/>
    </location>
</feature>
<dbReference type="GeneTree" id="ENSGT00710000106813"/>
<feature type="compositionally biased region" description="Acidic residues" evidence="10">
    <location>
        <begin position="960"/>
        <end position="970"/>
    </location>
</feature>
<feature type="disulfide bond" evidence="9">
    <location>
        <begin position="1608"/>
        <end position="1617"/>
    </location>
</feature>
<dbReference type="PROSITE" id="PS50026">
    <property type="entry name" value="EGF_3"/>
    <property type="match status" value="2"/>
</dbReference>
<keyword evidence="4 12" id="KW-0732">Signal</keyword>
<dbReference type="Pfam" id="PF00008">
    <property type="entry name" value="EGF"/>
    <property type="match status" value="1"/>
</dbReference>
<feature type="compositionally biased region" description="Low complexity" evidence="10">
    <location>
        <begin position="1389"/>
        <end position="1406"/>
    </location>
</feature>
<dbReference type="InParanoid" id="G1KJS3"/>
<feature type="compositionally biased region" description="Polar residues" evidence="10">
    <location>
        <begin position="1365"/>
        <end position="1381"/>
    </location>
</feature>
<feature type="compositionally biased region" description="Polar residues" evidence="10">
    <location>
        <begin position="929"/>
        <end position="943"/>
    </location>
</feature>
<feature type="compositionally biased region" description="Polar residues" evidence="10">
    <location>
        <begin position="1074"/>
        <end position="1088"/>
    </location>
</feature>
<feature type="region of interest" description="Disordered" evidence="10">
    <location>
        <begin position="236"/>
        <end position="333"/>
    </location>
</feature>
<accession>G1KJS3</accession>
<evidence type="ECO:0000256" key="10">
    <source>
        <dbReference type="SAM" id="MobiDB-lite"/>
    </source>
</evidence>
<comment type="subcellular location">
    <subcellularLocation>
        <location evidence="1">Cell membrane</location>
    </subcellularLocation>
</comment>
<dbReference type="InterPro" id="IPR049883">
    <property type="entry name" value="NOTCH1_EGF-like"/>
</dbReference>
<keyword evidence="2" id="KW-1003">Cell membrane</keyword>
<evidence type="ECO:0000256" key="6">
    <source>
        <dbReference type="ARBA" id="ARBA00023136"/>
    </source>
</evidence>
<dbReference type="InterPro" id="IPR018097">
    <property type="entry name" value="EGF_Ca-bd_CS"/>
</dbReference>
<keyword evidence="8" id="KW-0325">Glycoprotein</keyword>
<feature type="compositionally biased region" description="Polar residues" evidence="10">
    <location>
        <begin position="1018"/>
        <end position="1039"/>
    </location>
</feature>
<feature type="compositionally biased region" description="Polar residues" evidence="10">
    <location>
        <begin position="1204"/>
        <end position="1215"/>
    </location>
</feature>
<dbReference type="CDD" id="cd00054">
    <property type="entry name" value="EGF_CA"/>
    <property type="match status" value="1"/>
</dbReference>